<dbReference type="InterPro" id="IPR006442">
    <property type="entry name" value="Antitoxin_Phd/YefM"/>
</dbReference>
<gene>
    <name evidence="3" type="ORF">H1B31_03330</name>
</gene>
<organism evidence="3 4">
    <name type="scientific">Selenomonas timonae</name>
    <dbReference type="NCBI Taxonomy" id="2754044"/>
    <lineage>
        <taxon>Bacteria</taxon>
        <taxon>Bacillati</taxon>
        <taxon>Bacillota</taxon>
        <taxon>Negativicutes</taxon>
        <taxon>Selenomonadales</taxon>
        <taxon>Selenomonadaceae</taxon>
        <taxon>Selenomonas</taxon>
    </lineage>
</organism>
<dbReference type="NCBIfam" id="TIGR01552">
    <property type="entry name" value="phd_fam"/>
    <property type="match status" value="1"/>
</dbReference>
<name>A0A7G7VLJ2_9FIRM</name>
<dbReference type="EMBL" id="CP060204">
    <property type="protein sequence ID" value="QNH54985.1"/>
    <property type="molecule type" value="Genomic_DNA"/>
</dbReference>
<dbReference type="InterPro" id="IPR051405">
    <property type="entry name" value="phD/YefM_antitoxin"/>
</dbReference>
<evidence type="ECO:0000256" key="1">
    <source>
        <dbReference type="ARBA" id="ARBA00009981"/>
    </source>
</evidence>
<sequence length="90" mass="10330">MVAVNFSTLRSNLKTYCDAATRDAETIVVTRRNEENVVLMSLESYNNLMENVFLTSDRRNYAHIVEGIEQLRAGRTVMKDTAELERLSDE</sequence>
<dbReference type="Gene3D" id="3.40.1620.10">
    <property type="entry name" value="YefM-like domain"/>
    <property type="match status" value="1"/>
</dbReference>
<reference evidence="3 4" key="1">
    <citation type="submission" date="2020-07" db="EMBL/GenBank/DDBJ databases">
        <title>Complete genome and description of Selenomonas timonensis sp. nov., a new bacterium isolated from a gingivitis subject.</title>
        <authorList>
            <person name="Antezack A."/>
        </authorList>
    </citation>
    <scope>NUCLEOTIDE SEQUENCE [LARGE SCALE GENOMIC DNA]</scope>
    <source>
        <strain evidence="3 4">Marseille-Q3039</strain>
    </source>
</reference>
<proteinExistence type="inferred from homology"/>
<dbReference type="KEGG" id="stim:H1B31_03330"/>
<protein>
    <recommendedName>
        <fullName evidence="2">Antitoxin</fullName>
    </recommendedName>
</protein>
<dbReference type="SUPFAM" id="SSF143120">
    <property type="entry name" value="YefM-like"/>
    <property type="match status" value="1"/>
</dbReference>
<dbReference type="Gene3D" id="6.10.250.330">
    <property type="match status" value="1"/>
</dbReference>
<dbReference type="PANTHER" id="PTHR33713">
    <property type="entry name" value="ANTITOXIN YAFN-RELATED"/>
    <property type="match status" value="1"/>
</dbReference>
<dbReference type="PANTHER" id="PTHR33713:SF6">
    <property type="entry name" value="ANTITOXIN YEFM"/>
    <property type="match status" value="1"/>
</dbReference>
<comment type="function">
    <text evidence="2">Antitoxin component of a type II toxin-antitoxin (TA) system.</text>
</comment>
<dbReference type="Proteomes" id="UP000515480">
    <property type="component" value="Chromosome"/>
</dbReference>
<dbReference type="RefSeq" id="WP_185980891.1">
    <property type="nucleotide sequence ID" value="NZ_CP060204.1"/>
</dbReference>
<dbReference type="InterPro" id="IPR036165">
    <property type="entry name" value="YefM-like_sf"/>
</dbReference>
<dbReference type="Pfam" id="PF02604">
    <property type="entry name" value="PhdYeFM_antitox"/>
    <property type="match status" value="1"/>
</dbReference>
<keyword evidence="4" id="KW-1185">Reference proteome</keyword>
<comment type="similarity">
    <text evidence="1 2">Belongs to the phD/YefM antitoxin family.</text>
</comment>
<evidence type="ECO:0000256" key="2">
    <source>
        <dbReference type="RuleBase" id="RU362080"/>
    </source>
</evidence>
<accession>A0A7G7VLJ2</accession>
<evidence type="ECO:0000313" key="3">
    <source>
        <dbReference type="EMBL" id="QNH54985.1"/>
    </source>
</evidence>
<evidence type="ECO:0000313" key="4">
    <source>
        <dbReference type="Proteomes" id="UP000515480"/>
    </source>
</evidence>
<dbReference type="AlphaFoldDB" id="A0A7G7VLJ2"/>